<feature type="compositionally biased region" description="Polar residues" evidence="1">
    <location>
        <begin position="450"/>
        <end position="459"/>
    </location>
</feature>
<feature type="compositionally biased region" description="Polar residues" evidence="1">
    <location>
        <begin position="621"/>
        <end position="632"/>
    </location>
</feature>
<dbReference type="OrthoDB" id="3437384at2759"/>
<feature type="compositionally biased region" description="Basic residues" evidence="1">
    <location>
        <begin position="184"/>
        <end position="193"/>
    </location>
</feature>
<feature type="compositionally biased region" description="Basic and acidic residues" evidence="1">
    <location>
        <begin position="395"/>
        <end position="409"/>
    </location>
</feature>
<feature type="compositionally biased region" description="Polar residues" evidence="1">
    <location>
        <begin position="216"/>
        <end position="234"/>
    </location>
</feature>
<feature type="region of interest" description="Disordered" evidence="1">
    <location>
        <begin position="367"/>
        <end position="410"/>
    </location>
</feature>
<protein>
    <submittedName>
        <fullName evidence="2">Uncharacterized protein</fullName>
    </submittedName>
</protein>
<feature type="compositionally biased region" description="Polar residues" evidence="1">
    <location>
        <begin position="39"/>
        <end position="53"/>
    </location>
</feature>
<feature type="region of interest" description="Disordered" evidence="1">
    <location>
        <begin position="923"/>
        <end position="967"/>
    </location>
</feature>
<comment type="caution">
    <text evidence="2">The sequence shown here is derived from an EMBL/GenBank/DDBJ whole genome shotgun (WGS) entry which is preliminary data.</text>
</comment>
<sequence length="1140" mass="125902">MASKLCCIVEDDSRSGSPDLPNARSSAAVTPAKRPLLPKQTSSPGSRDTSFRSQDLHELHEIFRNVKSSDSKPTPPTEMPRSRFARSNIYNLHKIRSVHALIRRRLSKDLSKPADTPISKSVATEDRFTNDGPDTVVKFPRAGPNLQLKITKDDLRKDLLSDKRPADGGYDPDAEVLDDVARKVGKQASKRPSLHSIDWASSPESKDGSPIAGKSSDFTSTTKPYHVDSVQSADKPSAIGLRNQYSSSPNLRLGKTSNKDRKLRRSYSATSIVIQPGSSPFLHIRLPSFDSKNHEDVPWSVSTYESLHLPHVATTPSLLNKKPETWSLRTSTILDEQIPAKPGQEAKISSVMSVEVMKPVGLNPCSPAIHVQEPTMSPRASRSLNKSQSGPDATSFKESHRAEEGDNPRRSVHLYSMRISHHLRSGSLLSWDTQSVSPALPDTSRLLRQRTLSNNTHVTQLDGPSRHKRQNSSSGFASSKVPSKWGKVVPAGHEKAEISSIYSSRPHSPPDSFGGSLANLSLPTSNYETAKSADLSMLKNAASDVTDDEETPRPPKRHVMTFPRIGKDGPVKEKLLANRSTIPRNNSVATTKKSKFREEFSPTAPRKKSTPSISLMKILRNRTSVRSQSDTNLKARAGPQVDGPIDAPSSAPNRQRRLSQTLLSLKVEQESPGSEREANPMWERALKAYQDERSSMFLPKSDKLAIPPPLFRERSSSTSRRRASAAADISPTQTRPDLHESTKAVTLSDATPDLDLAFQSRPLTRRTALVGTDKNELQAAFDKQMDDQSTVGAWGRYPSHTRQERTTSAGHLDSVRTRDFGLEAAIQFAKGEDSIDPTVRPKSPELGDKKRKKRIGTARISKSNSMTFGKQFLKNYTRIFRSQSTEFQRHGHGHRSSVTAGGILDYPELEIVPDVWRRGVINERSGESSSEEQDIPQSHKKCKGELKPDDSMATLRPQKGTKVTSDTIGSPTILDCSTDQSRSTDRARVWSVFYEDCLPSFPQPSNDAGSHSRPNLENILCLNEFRSLPGRTNGRHSFDLKPTAMRPSEIPSKVGHSRHGSRASVMTKASIVPSFCSDSGLEAIGDGDENEEGRSMVSVRKSTMDLVTLSKEQEVVERERVLNLMRVESVRMDGLLKKSS</sequence>
<feature type="region of interest" description="Disordered" evidence="1">
    <location>
        <begin position="1036"/>
        <end position="1062"/>
    </location>
</feature>
<gene>
    <name evidence="2" type="ORF">B0J11DRAFT_568442</name>
</gene>
<dbReference type="EMBL" id="JAGMWT010000007">
    <property type="protein sequence ID" value="KAH7125703.1"/>
    <property type="molecule type" value="Genomic_DNA"/>
</dbReference>
<proteinExistence type="predicted"/>
<name>A0A9P9IKK9_9PLEO</name>
<accession>A0A9P9IKK9</accession>
<feature type="compositionally biased region" description="Basic and acidic residues" evidence="1">
    <location>
        <begin position="54"/>
        <end position="70"/>
    </location>
</feature>
<keyword evidence="3" id="KW-1185">Reference proteome</keyword>
<evidence type="ECO:0000313" key="2">
    <source>
        <dbReference type="EMBL" id="KAH7125703.1"/>
    </source>
</evidence>
<dbReference type="AlphaFoldDB" id="A0A9P9IKK9"/>
<evidence type="ECO:0000256" key="1">
    <source>
        <dbReference type="SAM" id="MobiDB-lite"/>
    </source>
</evidence>
<organism evidence="2 3">
    <name type="scientific">Dendryphion nanum</name>
    <dbReference type="NCBI Taxonomy" id="256645"/>
    <lineage>
        <taxon>Eukaryota</taxon>
        <taxon>Fungi</taxon>
        <taxon>Dikarya</taxon>
        <taxon>Ascomycota</taxon>
        <taxon>Pezizomycotina</taxon>
        <taxon>Dothideomycetes</taxon>
        <taxon>Pleosporomycetidae</taxon>
        <taxon>Pleosporales</taxon>
        <taxon>Torulaceae</taxon>
        <taxon>Dendryphion</taxon>
    </lineage>
</organism>
<feature type="region of interest" description="Disordered" evidence="1">
    <location>
        <begin position="832"/>
        <end position="855"/>
    </location>
</feature>
<feature type="region of interest" description="Disordered" evidence="1">
    <location>
        <begin position="586"/>
        <end position="654"/>
    </location>
</feature>
<reference evidence="2" key="1">
    <citation type="journal article" date="2021" name="Nat. Commun.">
        <title>Genetic determinants of endophytism in the Arabidopsis root mycobiome.</title>
        <authorList>
            <person name="Mesny F."/>
            <person name="Miyauchi S."/>
            <person name="Thiergart T."/>
            <person name="Pickel B."/>
            <person name="Atanasova L."/>
            <person name="Karlsson M."/>
            <person name="Huettel B."/>
            <person name="Barry K.W."/>
            <person name="Haridas S."/>
            <person name="Chen C."/>
            <person name="Bauer D."/>
            <person name="Andreopoulos W."/>
            <person name="Pangilinan J."/>
            <person name="LaButti K."/>
            <person name="Riley R."/>
            <person name="Lipzen A."/>
            <person name="Clum A."/>
            <person name="Drula E."/>
            <person name="Henrissat B."/>
            <person name="Kohler A."/>
            <person name="Grigoriev I.V."/>
            <person name="Martin F.M."/>
            <person name="Hacquard S."/>
        </authorList>
    </citation>
    <scope>NUCLEOTIDE SEQUENCE</scope>
    <source>
        <strain evidence="2">MPI-CAGE-CH-0243</strain>
    </source>
</reference>
<feature type="compositionally biased region" description="Polar residues" evidence="1">
    <location>
        <begin position="471"/>
        <end position="481"/>
    </location>
</feature>
<feature type="region of interest" description="Disordered" evidence="1">
    <location>
        <begin position="1"/>
        <end position="85"/>
    </location>
</feature>
<feature type="region of interest" description="Disordered" evidence="1">
    <location>
        <begin position="700"/>
        <end position="740"/>
    </location>
</feature>
<dbReference type="Proteomes" id="UP000700596">
    <property type="component" value="Unassembled WGS sequence"/>
</dbReference>
<feature type="region of interest" description="Disordered" evidence="1">
    <location>
        <begin position="111"/>
        <end position="140"/>
    </location>
</feature>
<feature type="compositionally biased region" description="Polar residues" evidence="1">
    <location>
        <begin position="374"/>
        <end position="392"/>
    </location>
</feature>
<feature type="region of interest" description="Disordered" evidence="1">
    <location>
        <begin position="444"/>
        <end position="488"/>
    </location>
</feature>
<evidence type="ECO:0000313" key="3">
    <source>
        <dbReference type="Proteomes" id="UP000700596"/>
    </source>
</evidence>
<feature type="region of interest" description="Disordered" evidence="1">
    <location>
        <begin position="184"/>
        <end position="264"/>
    </location>
</feature>